<proteinExistence type="predicted"/>
<dbReference type="AlphaFoldDB" id="A0A0K2VC61"/>
<evidence type="ECO:0000313" key="1">
    <source>
        <dbReference type="EMBL" id="CDW48084.1"/>
    </source>
</evidence>
<accession>A0A0K2VC61</accession>
<name>A0A0K2VC61_LEPSM</name>
<protein>
    <submittedName>
        <fullName evidence="1">Uncharacterized protein</fullName>
    </submittedName>
</protein>
<organism evidence="1">
    <name type="scientific">Lepeophtheirus salmonis</name>
    <name type="common">Salmon louse</name>
    <name type="synonym">Caligus salmonis</name>
    <dbReference type="NCBI Taxonomy" id="72036"/>
    <lineage>
        <taxon>Eukaryota</taxon>
        <taxon>Metazoa</taxon>
        <taxon>Ecdysozoa</taxon>
        <taxon>Arthropoda</taxon>
        <taxon>Crustacea</taxon>
        <taxon>Multicrustacea</taxon>
        <taxon>Hexanauplia</taxon>
        <taxon>Copepoda</taxon>
        <taxon>Siphonostomatoida</taxon>
        <taxon>Caligidae</taxon>
        <taxon>Lepeophtheirus</taxon>
    </lineage>
</organism>
<sequence length="26" mass="3288">MFKSRLLDIRIYNKVRYKSKKMPKML</sequence>
<reference evidence="1" key="1">
    <citation type="submission" date="2014-05" db="EMBL/GenBank/DDBJ databases">
        <authorList>
            <person name="Chronopoulou M."/>
        </authorList>
    </citation>
    <scope>NUCLEOTIDE SEQUENCE</scope>
    <source>
        <tissue evidence="1">Whole organism</tissue>
    </source>
</reference>
<dbReference type="EMBL" id="HACA01030723">
    <property type="protein sequence ID" value="CDW48084.1"/>
    <property type="molecule type" value="Transcribed_RNA"/>
</dbReference>